<keyword evidence="3" id="KW-1185">Reference proteome</keyword>
<protein>
    <recommendedName>
        <fullName evidence="4">Transposase</fullName>
    </recommendedName>
</protein>
<proteinExistence type="predicted"/>
<evidence type="ECO:0000313" key="3">
    <source>
        <dbReference type="Proteomes" id="UP001500238"/>
    </source>
</evidence>
<dbReference type="RefSeq" id="WP_212592680.1">
    <property type="nucleotide sequence ID" value="NZ_CP048422.1"/>
</dbReference>
<comment type="caution">
    <text evidence="2">The sequence shown here is derived from an EMBL/GenBank/DDBJ whole genome shotgun (WGS) entry which is preliminary data.</text>
</comment>
<evidence type="ECO:0008006" key="4">
    <source>
        <dbReference type="Google" id="ProtNLM"/>
    </source>
</evidence>
<feature type="region of interest" description="Disordered" evidence="1">
    <location>
        <begin position="1"/>
        <end position="23"/>
    </location>
</feature>
<evidence type="ECO:0000256" key="1">
    <source>
        <dbReference type="SAM" id="MobiDB-lite"/>
    </source>
</evidence>
<dbReference type="Proteomes" id="UP001500238">
    <property type="component" value="Unassembled WGS sequence"/>
</dbReference>
<sequence>MSPPVRVVRSTGIPRGPHGVGERGEAKAQGVICWTELYYNFDYELQCLTQPLGDDAHPLRQRLYTQLPAVDGT</sequence>
<gene>
    <name evidence="2" type="ORF">GCM10009102_03890</name>
</gene>
<evidence type="ECO:0000313" key="2">
    <source>
        <dbReference type="EMBL" id="GAA0658751.1"/>
    </source>
</evidence>
<organism evidence="2 3">
    <name type="scientific">Sphingomonas insulae</name>
    <dbReference type="NCBI Taxonomy" id="424800"/>
    <lineage>
        <taxon>Bacteria</taxon>
        <taxon>Pseudomonadati</taxon>
        <taxon>Pseudomonadota</taxon>
        <taxon>Alphaproteobacteria</taxon>
        <taxon>Sphingomonadales</taxon>
        <taxon>Sphingomonadaceae</taxon>
        <taxon>Sphingomonas</taxon>
    </lineage>
</organism>
<dbReference type="EMBL" id="BAAAES010000001">
    <property type="protein sequence ID" value="GAA0658751.1"/>
    <property type="molecule type" value="Genomic_DNA"/>
</dbReference>
<reference evidence="2 3" key="1">
    <citation type="journal article" date="2019" name="Int. J. Syst. Evol. Microbiol.">
        <title>The Global Catalogue of Microorganisms (GCM) 10K type strain sequencing project: providing services to taxonomists for standard genome sequencing and annotation.</title>
        <authorList>
            <consortium name="The Broad Institute Genomics Platform"/>
            <consortium name="The Broad Institute Genome Sequencing Center for Infectious Disease"/>
            <person name="Wu L."/>
            <person name="Ma J."/>
        </authorList>
    </citation>
    <scope>NUCLEOTIDE SEQUENCE [LARGE SCALE GENOMIC DNA]</scope>
    <source>
        <strain evidence="2 3">JCM 14603</strain>
    </source>
</reference>
<accession>A0ABN1HM83</accession>
<name>A0ABN1HM83_9SPHN</name>